<accession>A0AAE0G9Z6</accession>
<evidence type="ECO:0000313" key="1">
    <source>
        <dbReference type="EMBL" id="KAK3274420.1"/>
    </source>
</evidence>
<gene>
    <name evidence="1" type="ORF">CYMTET_17396</name>
</gene>
<dbReference type="AlphaFoldDB" id="A0AAE0G9Z6"/>
<name>A0AAE0G9Z6_9CHLO</name>
<sequence>AKAVHELSLGGKDQYFEAAKDSEKLSKIVVVPKNEFSSAGLDLSSFEFDDLTKEVIPKVNELLYDPLADIVKSDSADEHFLLGTGLRVCKDGRRALLDLIKGCVPPWVRVNA</sequence>
<dbReference type="EMBL" id="LGRX02007746">
    <property type="protein sequence ID" value="KAK3274420.1"/>
    <property type="molecule type" value="Genomic_DNA"/>
</dbReference>
<dbReference type="Proteomes" id="UP001190700">
    <property type="component" value="Unassembled WGS sequence"/>
</dbReference>
<evidence type="ECO:0000313" key="2">
    <source>
        <dbReference type="Proteomes" id="UP001190700"/>
    </source>
</evidence>
<keyword evidence="2" id="KW-1185">Reference proteome</keyword>
<reference evidence="1 2" key="1">
    <citation type="journal article" date="2015" name="Genome Biol. Evol.">
        <title>Comparative Genomics of a Bacterivorous Green Alga Reveals Evolutionary Causalities and Consequences of Phago-Mixotrophic Mode of Nutrition.</title>
        <authorList>
            <person name="Burns J.A."/>
            <person name="Paasch A."/>
            <person name="Narechania A."/>
            <person name="Kim E."/>
        </authorList>
    </citation>
    <scope>NUCLEOTIDE SEQUENCE [LARGE SCALE GENOMIC DNA]</scope>
    <source>
        <strain evidence="1 2">PLY_AMNH</strain>
    </source>
</reference>
<comment type="caution">
    <text evidence="1">The sequence shown here is derived from an EMBL/GenBank/DDBJ whole genome shotgun (WGS) entry which is preliminary data.</text>
</comment>
<organism evidence="1 2">
    <name type="scientific">Cymbomonas tetramitiformis</name>
    <dbReference type="NCBI Taxonomy" id="36881"/>
    <lineage>
        <taxon>Eukaryota</taxon>
        <taxon>Viridiplantae</taxon>
        <taxon>Chlorophyta</taxon>
        <taxon>Pyramimonadophyceae</taxon>
        <taxon>Pyramimonadales</taxon>
        <taxon>Pyramimonadaceae</taxon>
        <taxon>Cymbomonas</taxon>
    </lineage>
</organism>
<protein>
    <submittedName>
        <fullName evidence="1">Uncharacterized protein</fullName>
    </submittedName>
</protein>
<proteinExistence type="predicted"/>
<feature type="non-terminal residue" evidence="1">
    <location>
        <position position="1"/>
    </location>
</feature>